<keyword evidence="4" id="KW-0732">Signal</keyword>
<gene>
    <name evidence="11" type="ORF">M8C21_016423</name>
</gene>
<feature type="transmembrane region" description="Helical" evidence="10">
    <location>
        <begin position="191"/>
        <end position="212"/>
    </location>
</feature>
<keyword evidence="7" id="KW-0539">Nucleus</keyword>
<evidence type="ECO:0000256" key="1">
    <source>
        <dbReference type="ARBA" id="ARBA00004575"/>
    </source>
</evidence>
<dbReference type="PANTHER" id="PTHR31587:SF5">
    <property type="entry name" value="NEMP FAMILY, MFS TRANSPORTER SUPERFAMILY"/>
    <property type="match status" value="1"/>
</dbReference>
<name>A0AAD5CA77_AMBAR</name>
<evidence type="ECO:0000256" key="9">
    <source>
        <dbReference type="SAM" id="MobiDB-lite"/>
    </source>
</evidence>
<dbReference type="EMBL" id="JAMZMK010009193">
    <property type="protein sequence ID" value="KAI7736776.1"/>
    <property type="molecule type" value="Genomic_DNA"/>
</dbReference>
<feature type="transmembrane region" description="Helical" evidence="10">
    <location>
        <begin position="296"/>
        <end position="318"/>
    </location>
</feature>
<keyword evidence="5 10" id="KW-1133">Transmembrane helix</keyword>
<sequence>MSTTTNILTPAFTCLLLCIVYALLWMTLCSDHTLPPLGIDVGNPVIDVTPRPVNVPYEGSKEVLSCERVPVSGVSRLKLQHYASVYNVTLAPSVLIPKKWHGKILVCFHRNSSLGLCHCEKDDWRSLQNGLWISTMSPYEQKFVDVKFGGMVAGSVTVSLEEVQQRWRYILLAIGIVLLFLAPVVSEWVPFYYASSMVIGIMTVVLIILYQARVFLPTGRRNTFYLAIMCSLIGAGSFVLHHLSAFLNSFLINFGMSPEIQNLVCYFFGLGIFLLGAALGYWLLRKFFISQDGEVYVGVAQFVRWSMFSVAITCIFLSSKDNPLAMMAVGSCLALYHMITKMNWCYYEAESYSGNQNLWARSKQMTPKHGNAEFLSCSKKTSPLNGLINHFKWSNSQVKGKVSPWTKTGWACDVYSTFHKTPNRKKFSKEEWEEFTEESTRQSVAELASSPEFTDWVINNSGRIKLLREDSSDGLDESESSSSNGYVQQNGNRPGFFNWFMCR</sequence>
<feature type="region of interest" description="Disordered" evidence="9">
    <location>
        <begin position="469"/>
        <end position="489"/>
    </location>
</feature>
<evidence type="ECO:0000256" key="5">
    <source>
        <dbReference type="ARBA" id="ARBA00022989"/>
    </source>
</evidence>
<evidence type="ECO:0000256" key="4">
    <source>
        <dbReference type="ARBA" id="ARBA00022729"/>
    </source>
</evidence>
<comment type="caution">
    <text evidence="11">The sequence shown here is derived from an EMBL/GenBank/DDBJ whole genome shotgun (WGS) entry which is preliminary data.</text>
</comment>
<proteinExistence type="inferred from homology"/>
<comment type="subcellular location">
    <subcellularLocation>
        <location evidence="1">Nucleus inner membrane</location>
        <topology evidence="1">Multi-pass membrane protein</topology>
        <orientation evidence="1">Nucleoplasmic side</orientation>
    </subcellularLocation>
</comment>
<dbReference type="InterPro" id="IPR036259">
    <property type="entry name" value="MFS_trans_sf"/>
</dbReference>
<feature type="transmembrane region" description="Helical" evidence="10">
    <location>
        <begin position="6"/>
        <end position="28"/>
    </location>
</feature>
<evidence type="ECO:0000256" key="8">
    <source>
        <dbReference type="ARBA" id="ARBA00044504"/>
    </source>
</evidence>
<evidence type="ECO:0000256" key="3">
    <source>
        <dbReference type="ARBA" id="ARBA00022692"/>
    </source>
</evidence>
<comment type="similarity">
    <text evidence="8">Belongs to the major facilitator superfamily. Phosphate:H(+) symporter (TC 2.A.1.9) family.</text>
</comment>
<feature type="transmembrane region" description="Helical" evidence="10">
    <location>
        <begin position="224"/>
        <end position="243"/>
    </location>
</feature>
<keyword evidence="12" id="KW-1185">Reference proteome</keyword>
<keyword evidence="6 10" id="KW-0472">Membrane</keyword>
<feature type="transmembrane region" description="Helical" evidence="10">
    <location>
        <begin position="169"/>
        <end position="185"/>
    </location>
</feature>
<protein>
    <submittedName>
        <fullName evidence="11">Uncharacterized protein</fullName>
    </submittedName>
</protein>
<evidence type="ECO:0000256" key="6">
    <source>
        <dbReference type="ARBA" id="ARBA00023136"/>
    </source>
</evidence>
<evidence type="ECO:0000256" key="7">
    <source>
        <dbReference type="ARBA" id="ARBA00023242"/>
    </source>
</evidence>
<dbReference type="SUPFAM" id="SSF103473">
    <property type="entry name" value="MFS general substrate transporter"/>
    <property type="match status" value="1"/>
</dbReference>
<organism evidence="11 12">
    <name type="scientific">Ambrosia artemisiifolia</name>
    <name type="common">Common ragweed</name>
    <dbReference type="NCBI Taxonomy" id="4212"/>
    <lineage>
        <taxon>Eukaryota</taxon>
        <taxon>Viridiplantae</taxon>
        <taxon>Streptophyta</taxon>
        <taxon>Embryophyta</taxon>
        <taxon>Tracheophyta</taxon>
        <taxon>Spermatophyta</taxon>
        <taxon>Magnoliopsida</taxon>
        <taxon>eudicotyledons</taxon>
        <taxon>Gunneridae</taxon>
        <taxon>Pentapetalae</taxon>
        <taxon>asterids</taxon>
        <taxon>campanulids</taxon>
        <taxon>Asterales</taxon>
        <taxon>Asteraceae</taxon>
        <taxon>Asteroideae</taxon>
        <taxon>Heliantheae alliance</taxon>
        <taxon>Heliantheae</taxon>
        <taxon>Ambrosia</taxon>
    </lineage>
</organism>
<evidence type="ECO:0000256" key="10">
    <source>
        <dbReference type="SAM" id="Phobius"/>
    </source>
</evidence>
<accession>A0AAD5CA77</accession>
<evidence type="ECO:0000256" key="2">
    <source>
        <dbReference type="ARBA" id="ARBA00005748"/>
    </source>
</evidence>
<dbReference type="AlphaFoldDB" id="A0AAD5CA77"/>
<dbReference type="PANTHER" id="PTHR31587">
    <property type="entry name" value="TRANSMEMBRANE PROTEIN (DUF2215)"/>
    <property type="match status" value="1"/>
</dbReference>
<reference evidence="11" key="1">
    <citation type="submission" date="2022-06" db="EMBL/GenBank/DDBJ databases">
        <title>Uncovering the hologenomic basis of an extraordinary plant invasion.</title>
        <authorList>
            <person name="Bieker V.C."/>
            <person name="Martin M.D."/>
            <person name="Gilbert T."/>
            <person name="Hodgins K."/>
            <person name="Battlay P."/>
            <person name="Petersen B."/>
            <person name="Wilson J."/>
        </authorList>
    </citation>
    <scope>NUCLEOTIDE SEQUENCE</scope>
    <source>
        <strain evidence="11">AA19_3_7</strain>
        <tissue evidence="11">Leaf</tissue>
    </source>
</reference>
<feature type="transmembrane region" description="Helical" evidence="10">
    <location>
        <begin position="263"/>
        <end position="284"/>
    </location>
</feature>
<dbReference type="InterPro" id="IPR019358">
    <property type="entry name" value="NEMP_fam"/>
</dbReference>
<dbReference type="Proteomes" id="UP001206925">
    <property type="component" value="Unassembled WGS sequence"/>
</dbReference>
<keyword evidence="3 10" id="KW-0812">Transmembrane</keyword>
<evidence type="ECO:0000313" key="11">
    <source>
        <dbReference type="EMBL" id="KAI7736776.1"/>
    </source>
</evidence>
<dbReference type="Pfam" id="PF10225">
    <property type="entry name" value="NEMP"/>
    <property type="match status" value="1"/>
</dbReference>
<evidence type="ECO:0000313" key="12">
    <source>
        <dbReference type="Proteomes" id="UP001206925"/>
    </source>
</evidence>
<dbReference type="GO" id="GO:0005637">
    <property type="term" value="C:nuclear inner membrane"/>
    <property type="evidence" value="ECO:0007669"/>
    <property type="project" value="UniProtKB-SubCell"/>
</dbReference>
<comment type="similarity">
    <text evidence="2">Belongs to the NEMP family.</text>
</comment>